<proteinExistence type="predicted"/>
<name>A0A8X6UJU4_NEPPI</name>
<evidence type="ECO:0000313" key="1">
    <source>
        <dbReference type="EMBL" id="GFU41607.1"/>
    </source>
</evidence>
<organism evidence="1 2">
    <name type="scientific">Nephila pilipes</name>
    <name type="common">Giant wood spider</name>
    <name type="synonym">Nephila maculata</name>
    <dbReference type="NCBI Taxonomy" id="299642"/>
    <lineage>
        <taxon>Eukaryota</taxon>
        <taxon>Metazoa</taxon>
        <taxon>Ecdysozoa</taxon>
        <taxon>Arthropoda</taxon>
        <taxon>Chelicerata</taxon>
        <taxon>Arachnida</taxon>
        <taxon>Araneae</taxon>
        <taxon>Araneomorphae</taxon>
        <taxon>Entelegynae</taxon>
        <taxon>Araneoidea</taxon>
        <taxon>Nephilidae</taxon>
        <taxon>Nephila</taxon>
    </lineage>
</organism>
<sequence>MAKYLFREDRHPLSRSSNGNFQGRVCLSTTKTKAISDVGQVRVSFSQVQGLYNSQEECSDRAQGCYTLRERHALLLKSK</sequence>
<accession>A0A8X6UJU4</accession>
<dbReference type="AlphaFoldDB" id="A0A8X6UJU4"/>
<reference evidence="1" key="1">
    <citation type="submission" date="2020-08" db="EMBL/GenBank/DDBJ databases">
        <title>Multicomponent nature underlies the extraordinary mechanical properties of spider dragline silk.</title>
        <authorList>
            <person name="Kono N."/>
            <person name="Nakamura H."/>
            <person name="Mori M."/>
            <person name="Yoshida Y."/>
            <person name="Ohtoshi R."/>
            <person name="Malay A.D."/>
            <person name="Moran D.A.P."/>
            <person name="Tomita M."/>
            <person name="Numata K."/>
            <person name="Arakawa K."/>
        </authorList>
    </citation>
    <scope>NUCLEOTIDE SEQUENCE</scope>
</reference>
<dbReference type="EMBL" id="BMAW01035870">
    <property type="protein sequence ID" value="GFU41607.1"/>
    <property type="molecule type" value="Genomic_DNA"/>
</dbReference>
<dbReference type="Proteomes" id="UP000887013">
    <property type="component" value="Unassembled WGS sequence"/>
</dbReference>
<protein>
    <submittedName>
        <fullName evidence="1">Uncharacterized protein</fullName>
    </submittedName>
</protein>
<gene>
    <name evidence="1" type="ORF">NPIL_39481</name>
</gene>
<keyword evidence="2" id="KW-1185">Reference proteome</keyword>
<comment type="caution">
    <text evidence="1">The sequence shown here is derived from an EMBL/GenBank/DDBJ whole genome shotgun (WGS) entry which is preliminary data.</text>
</comment>
<evidence type="ECO:0000313" key="2">
    <source>
        <dbReference type="Proteomes" id="UP000887013"/>
    </source>
</evidence>